<evidence type="ECO:0000313" key="2">
    <source>
        <dbReference type="Proteomes" id="UP000554837"/>
    </source>
</evidence>
<dbReference type="Gene3D" id="1.20.1440.20">
    <property type="entry name" value="LemA-like domain"/>
    <property type="match status" value="1"/>
</dbReference>
<protein>
    <submittedName>
        <fullName evidence="1">LemA protein</fullName>
    </submittedName>
</protein>
<keyword evidence="2" id="KW-1185">Reference proteome</keyword>
<sequence length="178" mass="19226">MSWALGLLLGVLLLWGLGAYSRLMRLRSAIASAWAQLEAPLQELSRQGLALAEAGPRWLPAESSAFEALRQHSTDLGAAVQAAGSRPHAADPMAQLAVTHALHAAALQRARALLEHHAGNDEDAGWPALLAALKQAGQQRDFGRQLFNQRVELFNQAIDELPTRLLCGVFDLHDAGKF</sequence>
<dbReference type="AlphaFoldDB" id="A0A840RZY3"/>
<reference evidence="1 2" key="1">
    <citation type="submission" date="2020-08" db="EMBL/GenBank/DDBJ databases">
        <title>Genomic Encyclopedia of Type Strains, Phase IV (KMG-IV): sequencing the most valuable type-strain genomes for metagenomic binning, comparative biology and taxonomic classification.</title>
        <authorList>
            <person name="Goeker M."/>
        </authorList>
    </citation>
    <scope>NUCLEOTIDE SEQUENCE [LARGE SCALE GENOMIC DNA]</scope>
    <source>
        <strain evidence="1 2">DSM 23958</strain>
    </source>
</reference>
<proteinExistence type="predicted"/>
<organism evidence="1 2">
    <name type="scientific">Inhella inkyongensis</name>
    <dbReference type="NCBI Taxonomy" id="392593"/>
    <lineage>
        <taxon>Bacteria</taxon>
        <taxon>Pseudomonadati</taxon>
        <taxon>Pseudomonadota</taxon>
        <taxon>Betaproteobacteria</taxon>
        <taxon>Burkholderiales</taxon>
        <taxon>Sphaerotilaceae</taxon>
        <taxon>Inhella</taxon>
    </lineage>
</organism>
<evidence type="ECO:0000313" key="1">
    <source>
        <dbReference type="EMBL" id="MBB5202802.1"/>
    </source>
</evidence>
<dbReference type="OrthoDB" id="9804152at2"/>
<dbReference type="SUPFAM" id="SSF140478">
    <property type="entry name" value="LemA-like"/>
    <property type="match status" value="1"/>
</dbReference>
<accession>A0A840RZY3</accession>
<dbReference type="InterPro" id="IPR023353">
    <property type="entry name" value="LemA-like_dom_sf"/>
</dbReference>
<name>A0A840RZY3_9BURK</name>
<dbReference type="Proteomes" id="UP000554837">
    <property type="component" value="Unassembled WGS sequence"/>
</dbReference>
<dbReference type="RefSeq" id="WP_138858100.1">
    <property type="nucleotide sequence ID" value="NZ_CP040709.1"/>
</dbReference>
<comment type="caution">
    <text evidence="1">The sequence shown here is derived from an EMBL/GenBank/DDBJ whole genome shotgun (WGS) entry which is preliminary data.</text>
</comment>
<gene>
    <name evidence="1" type="ORF">HNQ51_000095</name>
</gene>
<dbReference type="EMBL" id="JACHHO010000001">
    <property type="protein sequence ID" value="MBB5202802.1"/>
    <property type="molecule type" value="Genomic_DNA"/>
</dbReference>